<organism evidence="2 3">
    <name type="scientific">Nocardioides nanhaiensis</name>
    <dbReference type="NCBI Taxonomy" id="1476871"/>
    <lineage>
        <taxon>Bacteria</taxon>
        <taxon>Bacillati</taxon>
        <taxon>Actinomycetota</taxon>
        <taxon>Actinomycetes</taxon>
        <taxon>Propionibacteriales</taxon>
        <taxon>Nocardioidaceae</taxon>
        <taxon>Nocardioides</taxon>
    </lineage>
</organism>
<feature type="region of interest" description="Disordered" evidence="1">
    <location>
        <begin position="162"/>
        <end position="191"/>
    </location>
</feature>
<proteinExistence type="predicted"/>
<sequence length="421" mass="45736">MSTPNDDTPPAAGSADQVLADVAQALADDGVYVHPSLASVVSPAEEAEIAQTLAQAEEPAFVVAYPFARNDEFGGSASDLLTRLQARDELPGTFITTSSYGLVNDEYSDIRLDAFQWGGPGGYDGQEWYELADAVQSRDPDGDFDLDQSLQTAADLVVEGREAVSEGYRERQEQREAEREERGSSPLGGDGDGVDLTGLLIAGLVAATVLAVARSVVRRRHGRAAAPARESAPAVLPPSAVERIREAHDRRLEERAQRELLALGEQLDSIEIGQRDERTSWQAALDHYDAARRVLAMTERQDDELDVLHVVGALVLLGRGRDALAAARKGRGYEPEPDCYLNPLHGRAAAARRVEVGGRPLEVPLCERCRSDLRRSRTPDILDVAQRGTPTHWFDTGVEPWVSTGYGALDPDLVTALQRTR</sequence>
<accession>A0ABP8W193</accession>
<comment type="caution">
    <text evidence="2">The sequence shown here is derived from an EMBL/GenBank/DDBJ whole genome shotgun (WGS) entry which is preliminary data.</text>
</comment>
<protein>
    <recommendedName>
        <fullName evidence="4">TPM domain-containing protein</fullName>
    </recommendedName>
</protein>
<gene>
    <name evidence="2" type="ORF">GCM10023226_13540</name>
</gene>
<dbReference type="Proteomes" id="UP001500621">
    <property type="component" value="Unassembled WGS sequence"/>
</dbReference>
<keyword evidence="3" id="KW-1185">Reference proteome</keyword>
<name>A0ABP8W193_9ACTN</name>
<reference evidence="3" key="1">
    <citation type="journal article" date="2019" name="Int. J. Syst. Evol. Microbiol.">
        <title>The Global Catalogue of Microorganisms (GCM) 10K type strain sequencing project: providing services to taxonomists for standard genome sequencing and annotation.</title>
        <authorList>
            <consortium name="The Broad Institute Genomics Platform"/>
            <consortium name="The Broad Institute Genome Sequencing Center for Infectious Disease"/>
            <person name="Wu L."/>
            <person name="Ma J."/>
        </authorList>
    </citation>
    <scope>NUCLEOTIDE SEQUENCE [LARGE SCALE GENOMIC DNA]</scope>
    <source>
        <strain evidence="3">JCM 18127</strain>
    </source>
</reference>
<evidence type="ECO:0000313" key="3">
    <source>
        <dbReference type="Proteomes" id="UP001500621"/>
    </source>
</evidence>
<evidence type="ECO:0008006" key="4">
    <source>
        <dbReference type="Google" id="ProtNLM"/>
    </source>
</evidence>
<evidence type="ECO:0000313" key="2">
    <source>
        <dbReference type="EMBL" id="GAA4677584.1"/>
    </source>
</evidence>
<dbReference type="RefSeq" id="WP_345263942.1">
    <property type="nucleotide sequence ID" value="NZ_BAABIM010000001.1"/>
</dbReference>
<feature type="compositionally biased region" description="Basic and acidic residues" evidence="1">
    <location>
        <begin position="162"/>
        <end position="183"/>
    </location>
</feature>
<dbReference type="EMBL" id="BAABIM010000001">
    <property type="protein sequence ID" value="GAA4677584.1"/>
    <property type="molecule type" value="Genomic_DNA"/>
</dbReference>
<evidence type="ECO:0000256" key="1">
    <source>
        <dbReference type="SAM" id="MobiDB-lite"/>
    </source>
</evidence>